<dbReference type="PANTHER" id="PTHR30582:SF2">
    <property type="entry name" value="L,D-TRANSPEPTIDASE YCIB-RELATED"/>
    <property type="match status" value="1"/>
</dbReference>
<dbReference type="CDD" id="cd16913">
    <property type="entry name" value="YkuD_like"/>
    <property type="match status" value="1"/>
</dbReference>
<reference evidence="8 9" key="1">
    <citation type="journal article" date="2016" name="Nat. Commun.">
        <title>Thousands of microbial genomes shed light on interconnected biogeochemical processes in an aquifer system.</title>
        <authorList>
            <person name="Anantharaman K."/>
            <person name="Brown C.T."/>
            <person name="Hug L.A."/>
            <person name="Sharon I."/>
            <person name="Castelle C.J."/>
            <person name="Probst A.J."/>
            <person name="Thomas B.C."/>
            <person name="Singh A."/>
            <person name="Wilkins M.J."/>
            <person name="Karaoz U."/>
            <person name="Brodie E.L."/>
            <person name="Williams K.H."/>
            <person name="Hubbard S.S."/>
            <person name="Banfield J.F."/>
        </authorList>
    </citation>
    <scope>NUCLEOTIDE SEQUENCE [LARGE SCALE GENOMIC DNA]</scope>
</reference>
<dbReference type="GO" id="GO:0016740">
    <property type="term" value="F:transferase activity"/>
    <property type="evidence" value="ECO:0007669"/>
    <property type="project" value="UniProtKB-KW"/>
</dbReference>
<evidence type="ECO:0000313" key="8">
    <source>
        <dbReference type="EMBL" id="OGY42427.1"/>
    </source>
</evidence>
<dbReference type="EMBL" id="MHHZ01000004">
    <property type="protein sequence ID" value="OGY42427.1"/>
    <property type="molecule type" value="Genomic_DNA"/>
</dbReference>
<dbReference type="InterPro" id="IPR050979">
    <property type="entry name" value="LD-transpeptidase"/>
</dbReference>
<dbReference type="InterPro" id="IPR038063">
    <property type="entry name" value="Transpep_catalytic_dom"/>
</dbReference>
<dbReference type="AlphaFoldDB" id="A0A1G1XSY4"/>
<proteinExistence type="predicted"/>
<sequence length="179" mass="20818">MFDNNGLPKLNEFFAFDNFRGGLAVASGDLDKDNQNEIIVATQTISPLNKYDYPKNIEIDLSKQHLYAYFKGQLQKDFIISSGKWKYPTPEGRFKILTKVPKTRMARFYGPDNPDNYDLPNVPNVMYFYRDYAIHGAYWHWRFGTRVSHGCVNLKLKDAQWAYNFADVGTPVYIYSSKK</sequence>
<evidence type="ECO:0000313" key="9">
    <source>
        <dbReference type="Proteomes" id="UP000176498"/>
    </source>
</evidence>
<comment type="pathway">
    <text evidence="1 6">Cell wall biogenesis; peptidoglycan biosynthesis.</text>
</comment>
<dbReference type="GO" id="GO:0018104">
    <property type="term" value="P:peptidoglycan-protein cross-linking"/>
    <property type="evidence" value="ECO:0007669"/>
    <property type="project" value="TreeGrafter"/>
</dbReference>
<feature type="active site" description="Proton donor/acceptor" evidence="6">
    <location>
        <position position="135"/>
    </location>
</feature>
<evidence type="ECO:0000256" key="1">
    <source>
        <dbReference type="ARBA" id="ARBA00004752"/>
    </source>
</evidence>
<dbReference type="Pfam" id="PF03734">
    <property type="entry name" value="YkuD"/>
    <property type="match status" value="1"/>
</dbReference>
<dbReference type="GO" id="GO:0008360">
    <property type="term" value="P:regulation of cell shape"/>
    <property type="evidence" value="ECO:0007669"/>
    <property type="project" value="UniProtKB-UniRule"/>
</dbReference>
<dbReference type="UniPathway" id="UPA00219"/>
<evidence type="ECO:0000256" key="3">
    <source>
        <dbReference type="ARBA" id="ARBA00022960"/>
    </source>
</evidence>
<name>A0A1G1XSY4_9BACT</name>
<evidence type="ECO:0000256" key="4">
    <source>
        <dbReference type="ARBA" id="ARBA00022984"/>
    </source>
</evidence>
<evidence type="ECO:0000256" key="6">
    <source>
        <dbReference type="PROSITE-ProRule" id="PRU01373"/>
    </source>
</evidence>
<dbReference type="SUPFAM" id="SSF141523">
    <property type="entry name" value="L,D-transpeptidase catalytic domain-like"/>
    <property type="match status" value="1"/>
</dbReference>
<dbReference type="GO" id="GO:0005576">
    <property type="term" value="C:extracellular region"/>
    <property type="evidence" value="ECO:0007669"/>
    <property type="project" value="TreeGrafter"/>
</dbReference>
<keyword evidence="4 6" id="KW-0573">Peptidoglycan synthesis</keyword>
<protein>
    <recommendedName>
        <fullName evidence="7">L,D-TPase catalytic domain-containing protein</fullName>
    </recommendedName>
</protein>
<dbReference type="PROSITE" id="PS52029">
    <property type="entry name" value="LD_TPASE"/>
    <property type="match status" value="1"/>
</dbReference>
<feature type="domain" description="L,D-TPase catalytic" evidence="7">
    <location>
        <begin position="55"/>
        <end position="175"/>
    </location>
</feature>
<feature type="active site" description="Nucleophile" evidence="6">
    <location>
        <position position="151"/>
    </location>
</feature>
<dbReference type="GO" id="GO:0071972">
    <property type="term" value="F:peptidoglycan L,D-transpeptidase activity"/>
    <property type="evidence" value="ECO:0007669"/>
    <property type="project" value="TreeGrafter"/>
</dbReference>
<dbReference type="Proteomes" id="UP000176498">
    <property type="component" value="Unassembled WGS sequence"/>
</dbReference>
<dbReference type="GO" id="GO:0071555">
    <property type="term" value="P:cell wall organization"/>
    <property type="evidence" value="ECO:0007669"/>
    <property type="project" value="UniProtKB-UniRule"/>
</dbReference>
<evidence type="ECO:0000256" key="5">
    <source>
        <dbReference type="ARBA" id="ARBA00023316"/>
    </source>
</evidence>
<comment type="caution">
    <text evidence="8">The sequence shown here is derived from an EMBL/GenBank/DDBJ whole genome shotgun (WGS) entry which is preliminary data.</text>
</comment>
<dbReference type="InterPro" id="IPR005490">
    <property type="entry name" value="LD_TPept_cat_dom"/>
</dbReference>
<gene>
    <name evidence="8" type="ORF">A2Y82_04585</name>
</gene>
<organism evidence="8 9">
    <name type="scientific">Candidatus Buchananbacteria bacterium RBG_13_36_9</name>
    <dbReference type="NCBI Taxonomy" id="1797530"/>
    <lineage>
        <taxon>Bacteria</taxon>
        <taxon>Candidatus Buchananiibacteriota</taxon>
    </lineage>
</organism>
<evidence type="ECO:0000256" key="2">
    <source>
        <dbReference type="ARBA" id="ARBA00022679"/>
    </source>
</evidence>
<keyword evidence="5 6" id="KW-0961">Cell wall biogenesis/degradation</keyword>
<dbReference type="Gene3D" id="2.40.440.10">
    <property type="entry name" value="L,D-transpeptidase catalytic domain-like"/>
    <property type="match status" value="1"/>
</dbReference>
<evidence type="ECO:0000259" key="7">
    <source>
        <dbReference type="PROSITE" id="PS52029"/>
    </source>
</evidence>
<dbReference type="PANTHER" id="PTHR30582">
    <property type="entry name" value="L,D-TRANSPEPTIDASE"/>
    <property type="match status" value="1"/>
</dbReference>
<accession>A0A1G1XSY4</accession>
<keyword evidence="3 6" id="KW-0133">Cell shape</keyword>
<keyword evidence="2" id="KW-0808">Transferase</keyword>